<feature type="chain" id="PRO_5021910583" description="DUF3011 family protein" evidence="2">
    <location>
        <begin position="24"/>
        <end position="304"/>
    </location>
</feature>
<sequence length="304" mass="33335">MSRVPAFALALCLGLASSLPAAARGPVEDLRTLPPAQRVELIEREYAAQSRGRAIPDDQLAFYLEQVERGWGMGQVRADISGSLRGQGNRRWNGSSWAGATVVCSSNERRRRECRTPFNGRPVLVENISGTRCIEGRNFGGGGGTMWVDDGCRGRFAEGRGGWNGGGTGELVRCESQDNKRRTCAINGRAVLVRQLSKTACVEGRTWGQRGNSLWVDDGCRAEFSVARGPAPGHRPGPPGTSDYSMTCSSENKRRRTCDWDRRRGRPVLVQQLSSTRCEEGRTWGWTGNSVWVDGGCRARFGVR</sequence>
<dbReference type="AlphaFoldDB" id="A0A562E356"/>
<evidence type="ECO:0000256" key="1">
    <source>
        <dbReference type="SAM" id="MobiDB-lite"/>
    </source>
</evidence>
<evidence type="ECO:0000313" key="3">
    <source>
        <dbReference type="EMBL" id="TWH16217.1"/>
    </source>
</evidence>
<keyword evidence="2" id="KW-0732">Signal</keyword>
<organism evidence="3 4">
    <name type="scientific">Pseudoxanthomonas taiwanensis J19</name>
    <dbReference type="NCBI Taxonomy" id="935569"/>
    <lineage>
        <taxon>Bacteria</taxon>
        <taxon>Pseudomonadati</taxon>
        <taxon>Pseudomonadota</taxon>
        <taxon>Gammaproteobacteria</taxon>
        <taxon>Lysobacterales</taxon>
        <taxon>Lysobacteraceae</taxon>
        <taxon>Pseudoxanthomonas</taxon>
    </lineage>
</organism>
<dbReference type="Pfam" id="PF11218">
    <property type="entry name" value="DUF3011"/>
    <property type="match status" value="1"/>
</dbReference>
<dbReference type="InterPro" id="IPR021381">
    <property type="entry name" value="DUF3011"/>
</dbReference>
<evidence type="ECO:0000313" key="4">
    <source>
        <dbReference type="Proteomes" id="UP000321583"/>
    </source>
</evidence>
<evidence type="ECO:0000256" key="2">
    <source>
        <dbReference type="SAM" id="SignalP"/>
    </source>
</evidence>
<dbReference type="Proteomes" id="UP000321583">
    <property type="component" value="Unassembled WGS sequence"/>
</dbReference>
<dbReference type="OrthoDB" id="6052310at2"/>
<dbReference type="RefSeq" id="WP_028914636.1">
    <property type="nucleotide sequence ID" value="NZ_VLJS01000035.1"/>
</dbReference>
<gene>
    <name evidence="3" type="ORF">L613_001300000490</name>
</gene>
<dbReference type="EMBL" id="VLJS01000035">
    <property type="protein sequence ID" value="TWH16217.1"/>
    <property type="molecule type" value="Genomic_DNA"/>
</dbReference>
<protein>
    <recommendedName>
        <fullName evidence="5">DUF3011 family protein</fullName>
    </recommendedName>
</protein>
<comment type="caution">
    <text evidence="3">The sequence shown here is derived from an EMBL/GenBank/DDBJ whole genome shotgun (WGS) entry which is preliminary data.</text>
</comment>
<accession>A0A562E356</accession>
<feature type="signal peptide" evidence="2">
    <location>
        <begin position="1"/>
        <end position="23"/>
    </location>
</feature>
<keyword evidence="4" id="KW-1185">Reference proteome</keyword>
<reference evidence="3 4" key="1">
    <citation type="submission" date="2019-07" db="EMBL/GenBank/DDBJ databases">
        <title>Genome sequencing of lignin-degrading bacterial isolates.</title>
        <authorList>
            <person name="Gladden J."/>
        </authorList>
    </citation>
    <scope>NUCLEOTIDE SEQUENCE [LARGE SCALE GENOMIC DNA]</scope>
    <source>
        <strain evidence="3 4">J19</strain>
    </source>
</reference>
<evidence type="ECO:0008006" key="5">
    <source>
        <dbReference type="Google" id="ProtNLM"/>
    </source>
</evidence>
<name>A0A562E356_9GAMM</name>
<proteinExistence type="predicted"/>
<feature type="region of interest" description="Disordered" evidence="1">
    <location>
        <begin position="227"/>
        <end position="249"/>
    </location>
</feature>